<sequence>MNGQHPVQPPLQEAPGAVPPALLDDIRAVVGERHLRVGAAADVDPGTNPENLGAGIIVAPATTEEVAAVVRMCNGHGVPVVAHGGRTGLVGGGVSEPGEIVLSLERMNRIERLDAVERAVVVQAGVVLETLQKAAAEHRLEPGIDLAARGSATIGGMISTNAGGVMAFRNGVMRHRVLGLEAVLADGSVYRDMTRVVKNAAGYDLKHLFIGGEGTLGIVTRAVLKLDPIPRAAATALFGLPSVTAALDLIRLALDCETGQLRAAEALWRSFIDLTASAHGWSEPDFELDQPIYLLLALGGAREEALRAEFEKLFGDILERHPETTGIVAGSKRQEEALWRLREDTDVIYRAHAGAPSYDVSVPLSQIDEYVERILTGLAAIDLKLKPFVFGHLADGNLHIVLDRSGPLPDKLAAAVEAVLYADIAMLGGSFSAEHGVGSKRIHSLIATADQTKLKLMKRVKEALDGHSLMNPGKVLPFASHPIDDSNRNGVEAHA</sequence>
<keyword evidence="3" id="KW-0285">Flavoprotein</keyword>
<evidence type="ECO:0000259" key="6">
    <source>
        <dbReference type="PROSITE" id="PS51387"/>
    </source>
</evidence>
<dbReference type="Pfam" id="PF01565">
    <property type="entry name" value="FAD_binding_4"/>
    <property type="match status" value="1"/>
</dbReference>
<dbReference type="InterPro" id="IPR016169">
    <property type="entry name" value="FAD-bd_PCMH_sub2"/>
</dbReference>
<dbReference type="InterPro" id="IPR004113">
    <property type="entry name" value="FAD-bd_oxidored_4_C"/>
</dbReference>
<evidence type="ECO:0000256" key="1">
    <source>
        <dbReference type="ARBA" id="ARBA00001974"/>
    </source>
</evidence>
<dbReference type="PANTHER" id="PTHR43716:SF1">
    <property type="entry name" value="D-2-HYDROXYGLUTARATE DEHYDROGENASE, MITOCHONDRIAL"/>
    <property type="match status" value="1"/>
</dbReference>
<accession>A0ABU4WTT4</accession>
<proteinExistence type="inferred from homology"/>
<comment type="caution">
    <text evidence="7">The sequence shown here is derived from an EMBL/GenBank/DDBJ whole genome shotgun (WGS) entry which is preliminary data.</text>
</comment>
<organism evidence="7 8">
    <name type="scientific">Mesorhizobium australafricanum</name>
    <dbReference type="NCBI Taxonomy" id="3072311"/>
    <lineage>
        <taxon>Bacteria</taxon>
        <taxon>Pseudomonadati</taxon>
        <taxon>Pseudomonadota</taxon>
        <taxon>Alphaproteobacteria</taxon>
        <taxon>Hyphomicrobiales</taxon>
        <taxon>Phyllobacteriaceae</taxon>
        <taxon>Mesorhizobium</taxon>
    </lineage>
</organism>
<comment type="similarity">
    <text evidence="2">Belongs to the FAD-binding oxidoreductase/transferase type 4 family.</text>
</comment>
<evidence type="ECO:0000256" key="2">
    <source>
        <dbReference type="ARBA" id="ARBA00008000"/>
    </source>
</evidence>
<evidence type="ECO:0000256" key="3">
    <source>
        <dbReference type="ARBA" id="ARBA00022630"/>
    </source>
</evidence>
<keyword evidence="5" id="KW-0560">Oxidoreductase</keyword>
<evidence type="ECO:0000313" key="7">
    <source>
        <dbReference type="EMBL" id="MDX8439451.1"/>
    </source>
</evidence>
<dbReference type="InterPro" id="IPR006094">
    <property type="entry name" value="Oxid_FAD_bind_N"/>
</dbReference>
<dbReference type="RefSeq" id="WP_320213361.1">
    <property type="nucleotide sequence ID" value="NZ_JAVIIS010000008.1"/>
</dbReference>
<dbReference type="InterPro" id="IPR016171">
    <property type="entry name" value="Vanillyl_alc_oxidase_C-sub2"/>
</dbReference>
<dbReference type="InterPro" id="IPR051264">
    <property type="entry name" value="FAD-oxidored/transferase_4"/>
</dbReference>
<keyword evidence="8" id="KW-1185">Reference proteome</keyword>
<dbReference type="PANTHER" id="PTHR43716">
    <property type="entry name" value="D-2-HYDROXYGLUTARATE DEHYDROGENASE, MITOCHONDRIAL"/>
    <property type="match status" value="1"/>
</dbReference>
<dbReference type="Gene3D" id="3.30.70.2740">
    <property type="match status" value="1"/>
</dbReference>
<reference evidence="7 8" key="1">
    <citation type="submission" date="2023-08" db="EMBL/GenBank/DDBJ databases">
        <title>Implementing the SeqCode for naming new Mesorhizobium species isolated from Vachellia karroo root nodules.</title>
        <authorList>
            <person name="Van Lill M."/>
        </authorList>
    </citation>
    <scope>NUCLEOTIDE SEQUENCE [LARGE SCALE GENOMIC DNA]</scope>
    <source>
        <strain evidence="7 8">VK3E</strain>
    </source>
</reference>
<dbReference type="SUPFAM" id="SSF56176">
    <property type="entry name" value="FAD-binding/transporter-associated domain-like"/>
    <property type="match status" value="1"/>
</dbReference>
<dbReference type="EMBL" id="JAVIIS010000008">
    <property type="protein sequence ID" value="MDX8439451.1"/>
    <property type="molecule type" value="Genomic_DNA"/>
</dbReference>
<dbReference type="Gene3D" id="1.10.45.10">
    <property type="entry name" value="Vanillyl-alcohol Oxidase, Chain A, domain 4"/>
    <property type="match status" value="1"/>
</dbReference>
<dbReference type="InterPro" id="IPR016164">
    <property type="entry name" value="FAD-linked_Oxase-like_C"/>
</dbReference>
<dbReference type="Proteomes" id="UP001272097">
    <property type="component" value="Unassembled WGS sequence"/>
</dbReference>
<dbReference type="Pfam" id="PF02913">
    <property type="entry name" value="FAD-oxidase_C"/>
    <property type="match status" value="1"/>
</dbReference>
<dbReference type="InterPro" id="IPR036318">
    <property type="entry name" value="FAD-bd_PCMH-like_sf"/>
</dbReference>
<dbReference type="SUPFAM" id="SSF55103">
    <property type="entry name" value="FAD-linked oxidases, C-terminal domain"/>
    <property type="match status" value="1"/>
</dbReference>
<gene>
    <name evidence="7" type="ORF">RFM51_07590</name>
</gene>
<dbReference type="PROSITE" id="PS51387">
    <property type="entry name" value="FAD_PCMH"/>
    <property type="match status" value="1"/>
</dbReference>
<evidence type="ECO:0000256" key="4">
    <source>
        <dbReference type="ARBA" id="ARBA00022827"/>
    </source>
</evidence>
<protein>
    <submittedName>
        <fullName evidence="7">FAD-binding oxidoreductase</fullName>
    </submittedName>
</protein>
<comment type="cofactor">
    <cofactor evidence="1">
        <name>FAD</name>
        <dbReference type="ChEBI" id="CHEBI:57692"/>
    </cofactor>
</comment>
<dbReference type="Gene3D" id="3.30.465.10">
    <property type="match status" value="1"/>
</dbReference>
<feature type="domain" description="FAD-binding PCMH-type" evidence="6">
    <location>
        <begin position="50"/>
        <end position="229"/>
    </location>
</feature>
<dbReference type="InterPro" id="IPR016166">
    <property type="entry name" value="FAD-bd_PCMH"/>
</dbReference>
<name>A0ABU4WTT4_9HYPH</name>
<evidence type="ECO:0000256" key="5">
    <source>
        <dbReference type="ARBA" id="ARBA00023002"/>
    </source>
</evidence>
<keyword evidence="4" id="KW-0274">FAD</keyword>
<evidence type="ECO:0000313" key="8">
    <source>
        <dbReference type="Proteomes" id="UP001272097"/>
    </source>
</evidence>